<dbReference type="RefSeq" id="WP_354661974.1">
    <property type="nucleotide sequence ID" value="NZ_JBEXAC010000002.1"/>
</dbReference>
<name>A0ABV2TBA1_9BACT</name>
<accession>A0ABV2TBA1</accession>
<gene>
    <name evidence="2" type="ORF">ABR189_18620</name>
</gene>
<dbReference type="PROSITE" id="PS51257">
    <property type="entry name" value="PROKAR_LIPOPROTEIN"/>
    <property type="match status" value="1"/>
</dbReference>
<keyword evidence="3" id="KW-1185">Reference proteome</keyword>
<dbReference type="Proteomes" id="UP001549749">
    <property type="component" value="Unassembled WGS sequence"/>
</dbReference>
<protein>
    <submittedName>
        <fullName evidence="2">Uncharacterized protein</fullName>
    </submittedName>
</protein>
<evidence type="ECO:0000313" key="2">
    <source>
        <dbReference type="EMBL" id="MET6999409.1"/>
    </source>
</evidence>
<feature type="chain" id="PRO_5046750278" evidence="1">
    <location>
        <begin position="23"/>
        <end position="94"/>
    </location>
</feature>
<reference evidence="2 3" key="1">
    <citation type="submission" date="2024-06" db="EMBL/GenBank/DDBJ databases">
        <title>Chitinophaga defluvii sp. nov., isolated from municipal sewage.</title>
        <authorList>
            <person name="Zhang L."/>
        </authorList>
    </citation>
    <scope>NUCLEOTIDE SEQUENCE [LARGE SCALE GENOMIC DNA]</scope>
    <source>
        <strain evidence="2 3">H8</strain>
    </source>
</reference>
<sequence length="94" mass="9866">MRKSRFGITLVVALLAACLTFAATDKKDPVADCYTSATVTPPLPPAGAHTRPIDPAINSTPAGNVPNDCTGTAKFCCYQFNAAHTQIVAVVFQN</sequence>
<dbReference type="EMBL" id="JBEXAC010000002">
    <property type="protein sequence ID" value="MET6999409.1"/>
    <property type="molecule type" value="Genomic_DNA"/>
</dbReference>
<keyword evidence="1" id="KW-0732">Signal</keyword>
<feature type="signal peptide" evidence="1">
    <location>
        <begin position="1"/>
        <end position="22"/>
    </location>
</feature>
<evidence type="ECO:0000256" key="1">
    <source>
        <dbReference type="SAM" id="SignalP"/>
    </source>
</evidence>
<evidence type="ECO:0000313" key="3">
    <source>
        <dbReference type="Proteomes" id="UP001549749"/>
    </source>
</evidence>
<comment type="caution">
    <text evidence="2">The sequence shown here is derived from an EMBL/GenBank/DDBJ whole genome shotgun (WGS) entry which is preliminary data.</text>
</comment>
<organism evidence="2 3">
    <name type="scientific">Chitinophaga defluvii</name>
    <dbReference type="NCBI Taxonomy" id="3163343"/>
    <lineage>
        <taxon>Bacteria</taxon>
        <taxon>Pseudomonadati</taxon>
        <taxon>Bacteroidota</taxon>
        <taxon>Chitinophagia</taxon>
        <taxon>Chitinophagales</taxon>
        <taxon>Chitinophagaceae</taxon>
        <taxon>Chitinophaga</taxon>
    </lineage>
</organism>
<proteinExistence type="predicted"/>